<name>A0A6S6W8T2_9PLEO</name>
<accession>A0A6S6W8T2</accession>
<sequence>MKFTVVLVALFASVAVAGDSKKKTCGQCNNNYEICMFQQCPSEKLWNNSDCDRRCQLITCGEDGTSGKKRNDCASKCDFSHCK</sequence>
<reference evidence="1" key="1">
    <citation type="submission" date="2021-02" db="EMBL/GenBank/DDBJ databases">
        <authorList>
            <person name="Syme A R."/>
            <person name="Syme A R."/>
            <person name="Moolhuijzen P."/>
        </authorList>
    </citation>
    <scope>NUCLEOTIDE SEQUENCE</scope>
    <source>
        <strain evidence="1">W1-1</strain>
    </source>
</reference>
<dbReference type="EMBL" id="HG992983">
    <property type="protein sequence ID" value="CAE7194993.1"/>
    <property type="molecule type" value="Genomic_DNA"/>
</dbReference>
<evidence type="ECO:0000313" key="2">
    <source>
        <dbReference type="Proteomes" id="UP000472372"/>
    </source>
</evidence>
<proteinExistence type="predicted"/>
<dbReference type="Proteomes" id="UP000472372">
    <property type="component" value="Chromosome 7"/>
</dbReference>
<dbReference type="AlphaFoldDB" id="A0A6S6W8T2"/>
<organism evidence="1 2">
    <name type="scientific">Pyrenophora teres f. teres</name>
    <dbReference type="NCBI Taxonomy" id="97479"/>
    <lineage>
        <taxon>Eukaryota</taxon>
        <taxon>Fungi</taxon>
        <taxon>Dikarya</taxon>
        <taxon>Ascomycota</taxon>
        <taxon>Pezizomycotina</taxon>
        <taxon>Dothideomycetes</taxon>
        <taxon>Pleosporomycetidae</taxon>
        <taxon>Pleosporales</taxon>
        <taxon>Pleosporineae</taxon>
        <taxon>Pleosporaceae</taxon>
        <taxon>Pyrenophora</taxon>
    </lineage>
</organism>
<gene>
    <name evidence="1" type="ORF">PTTW11_08057</name>
</gene>
<protein>
    <submittedName>
        <fullName evidence="1">Uncharacterized protein</fullName>
    </submittedName>
</protein>
<evidence type="ECO:0000313" key="1">
    <source>
        <dbReference type="EMBL" id="CAE7194993.1"/>
    </source>
</evidence>